<keyword evidence="7" id="KW-1185">Reference proteome</keyword>
<dbReference type="GO" id="GO:0005829">
    <property type="term" value="C:cytosol"/>
    <property type="evidence" value="ECO:0007669"/>
    <property type="project" value="TreeGrafter"/>
</dbReference>
<evidence type="ECO:0000256" key="2">
    <source>
        <dbReference type="ARBA" id="ARBA00023015"/>
    </source>
</evidence>
<comment type="caution">
    <text evidence="6">The sequence shown here is derived from an EMBL/GenBank/DDBJ whole genome shotgun (WGS) entry which is preliminary data.</text>
</comment>
<dbReference type="InterPro" id="IPR036388">
    <property type="entry name" value="WH-like_DNA-bd_sf"/>
</dbReference>
<dbReference type="SUPFAM" id="SSF46785">
    <property type="entry name" value="Winged helix' DNA-binding domain"/>
    <property type="match status" value="1"/>
</dbReference>
<feature type="domain" description="HTH lysR-type" evidence="5">
    <location>
        <begin position="4"/>
        <end position="61"/>
    </location>
</feature>
<dbReference type="Pfam" id="PF00126">
    <property type="entry name" value="HTH_1"/>
    <property type="match status" value="1"/>
</dbReference>
<dbReference type="InterPro" id="IPR000847">
    <property type="entry name" value="LysR_HTH_N"/>
</dbReference>
<dbReference type="InterPro" id="IPR036390">
    <property type="entry name" value="WH_DNA-bd_sf"/>
</dbReference>
<evidence type="ECO:0000313" key="6">
    <source>
        <dbReference type="EMBL" id="RQW61346.1"/>
    </source>
</evidence>
<keyword evidence="2" id="KW-0805">Transcription regulation</keyword>
<comment type="similarity">
    <text evidence="1">Belongs to the LysR transcriptional regulatory family.</text>
</comment>
<dbReference type="PANTHER" id="PTHR30419:SF8">
    <property type="entry name" value="NITROGEN ASSIMILATION TRANSCRIPTIONAL ACTIVATOR-RELATED"/>
    <property type="match status" value="1"/>
</dbReference>
<dbReference type="AlphaFoldDB" id="A0A3N9U0X6"/>
<dbReference type="InterPro" id="IPR050950">
    <property type="entry name" value="HTH-type_LysR_regulators"/>
</dbReference>
<organism evidence="6 7">
    <name type="scientific">Vibrio viridaestus</name>
    <dbReference type="NCBI Taxonomy" id="2487322"/>
    <lineage>
        <taxon>Bacteria</taxon>
        <taxon>Pseudomonadati</taxon>
        <taxon>Pseudomonadota</taxon>
        <taxon>Gammaproteobacteria</taxon>
        <taxon>Vibrionales</taxon>
        <taxon>Vibrionaceae</taxon>
        <taxon>Vibrio</taxon>
    </lineage>
</organism>
<dbReference type="RefSeq" id="WP_124938934.1">
    <property type="nucleotide sequence ID" value="NZ_RJVQ01000013.1"/>
</dbReference>
<dbReference type="FunFam" id="1.10.10.10:FF:000001">
    <property type="entry name" value="LysR family transcriptional regulator"/>
    <property type="match status" value="1"/>
</dbReference>
<evidence type="ECO:0000256" key="1">
    <source>
        <dbReference type="ARBA" id="ARBA00009437"/>
    </source>
</evidence>
<evidence type="ECO:0000256" key="4">
    <source>
        <dbReference type="ARBA" id="ARBA00023163"/>
    </source>
</evidence>
<sequence length="303" mass="34369">MSYLQENRIKFFYEAVQHGSVRAAADFLNIAPSAVSRQISHLEQELDTVLIERHRRGIKPTDAGEELLRYYKRYQMQQEILLDNLKSLRGLQSGTIELAVGEGYINITTKVMYEFSKLYPGVQIHLSVHSGNDILRKVIDDDVHIGIVFNPPPHPKIRSHYSSFHPMVVAVGKEHPLNAEEQPLRMSVLKKYPIALPDMAHGVRHLIAEVENETCITLTPNIISNNLTALHCYAASGGVTIIPDFMIRGMPDWYHSLNCLLLKNERLNKTDTHVISRLGRQMGKAPSTFLKMLISRIEKELVA</sequence>
<keyword evidence="3" id="KW-0238">DNA-binding</keyword>
<dbReference type="InterPro" id="IPR005119">
    <property type="entry name" value="LysR_subst-bd"/>
</dbReference>
<evidence type="ECO:0000313" key="7">
    <source>
        <dbReference type="Proteomes" id="UP000281112"/>
    </source>
</evidence>
<protein>
    <submittedName>
        <fullName evidence="6">LysR family transcriptional regulator</fullName>
    </submittedName>
</protein>
<dbReference type="Gene3D" id="1.10.10.10">
    <property type="entry name" value="Winged helix-like DNA-binding domain superfamily/Winged helix DNA-binding domain"/>
    <property type="match status" value="1"/>
</dbReference>
<dbReference type="OrthoDB" id="570111at2"/>
<dbReference type="Proteomes" id="UP000281112">
    <property type="component" value="Unassembled WGS sequence"/>
</dbReference>
<dbReference type="GO" id="GO:0003700">
    <property type="term" value="F:DNA-binding transcription factor activity"/>
    <property type="evidence" value="ECO:0007669"/>
    <property type="project" value="InterPro"/>
</dbReference>
<dbReference type="Gene3D" id="3.40.190.290">
    <property type="match status" value="1"/>
</dbReference>
<evidence type="ECO:0000256" key="3">
    <source>
        <dbReference type="ARBA" id="ARBA00023125"/>
    </source>
</evidence>
<dbReference type="Pfam" id="PF03466">
    <property type="entry name" value="LysR_substrate"/>
    <property type="match status" value="1"/>
</dbReference>
<reference evidence="6 7" key="1">
    <citation type="submission" date="2018-11" db="EMBL/GenBank/DDBJ databases">
        <title>Vibrio LJC006 sp. nov., isolated from seawater during the bloom of the enteromorpha.</title>
        <authorList>
            <person name="Liang J."/>
        </authorList>
    </citation>
    <scope>NUCLEOTIDE SEQUENCE [LARGE SCALE GENOMIC DNA]</scope>
    <source>
        <strain evidence="6 7">LJC006</strain>
    </source>
</reference>
<dbReference type="GO" id="GO:0003677">
    <property type="term" value="F:DNA binding"/>
    <property type="evidence" value="ECO:0007669"/>
    <property type="project" value="UniProtKB-KW"/>
</dbReference>
<evidence type="ECO:0000259" key="5">
    <source>
        <dbReference type="PROSITE" id="PS50931"/>
    </source>
</evidence>
<keyword evidence="4" id="KW-0804">Transcription</keyword>
<accession>A0A3N9U0X6</accession>
<dbReference type="EMBL" id="RJVQ01000013">
    <property type="protein sequence ID" value="RQW61346.1"/>
    <property type="molecule type" value="Genomic_DNA"/>
</dbReference>
<proteinExistence type="inferred from homology"/>
<gene>
    <name evidence="6" type="ORF">EES38_19740</name>
</gene>
<dbReference type="PROSITE" id="PS50931">
    <property type="entry name" value="HTH_LYSR"/>
    <property type="match status" value="1"/>
</dbReference>
<dbReference type="PANTHER" id="PTHR30419">
    <property type="entry name" value="HTH-TYPE TRANSCRIPTIONAL REGULATOR YBHD"/>
    <property type="match status" value="1"/>
</dbReference>
<name>A0A3N9U0X6_9VIBR</name>
<dbReference type="SUPFAM" id="SSF53850">
    <property type="entry name" value="Periplasmic binding protein-like II"/>
    <property type="match status" value="1"/>
</dbReference>